<sequence>MRRRRVSLGPVRQCGPNAVSTVEEVTLDVRRGPSPERGLAGWGGKRPLAILIQTPGGLIATTPDGRPLAPDTLDALCPGARDHLTSDRINQGGDQMETKDIIQYAHALYDAHGDKAEAEAAQKAAAARDEGNTADAEKWDKIRLHIKELRGPKST</sequence>
<name>A0ABP9L1N3_9RHOB</name>
<reference evidence="2" key="1">
    <citation type="journal article" date="2019" name="Int. J. Syst. Evol. Microbiol.">
        <title>The Global Catalogue of Microorganisms (GCM) 10K type strain sequencing project: providing services to taxonomists for standard genome sequencing and annotation.</title>
        <authorList>
            <consortium name="The Broad Institute Genomics Platform"/>
            <consortium name="The Broad Institute Genome Sequencing Center for Infectious Disease"/>
            <person name="Wu L."/>
            <person name="Ma J."/>
        </authorList>
    </citation>
    <scope>NUCLEOTIDE SEQUENCE [LARGE SCALE GENOMIC DNA]</scope>
    <source>
        <strain evidence="2">JCM 18015</strain>
    </source>
</reference>
<protein>
    <submittedName>
        <fullName evidence="1">Uncharacterized protein</fullName>
    </submittedName>
</protein>
<gene>
    <name evidence="1" type="ORF">GCM10023209_07880</name>
</gene>
<evidence type="ECO:0000313" key="2">
    <source>
        <dbReference type="Proteomes" id="UP001499910"/>
    </source>
</evidence>
<proteinExistence type="predicted"/>
<dbReference type="Proteomes" id="UP001499910">
    <property type="component" value="Unassembled WGS sequence"/>
</dbReference>
<evidence type="ECO:0000313" key="1">
    <source>
        <dbReference type="EMBL" id="GAA5067855.1"/>
    </source>
</evidence>
<accession>A0ABP9L1N3</accession>
<dbReference type="RefSeq" id="WP_259546551.1">
    <property type="nucleotide sequence ID" value="NZ_BAABHW010000001.1"/>
</dbReference>
<keyword evidence="2" id="KW-1185">Reference proteome</keyword>
<organism evidence="1 2">
    <name type="scientific">[Roseibacterium] beibuensis</name>
    <dbReference type="NCBI Taxonomy" id="1193142"/>
    <lineage>
        <taxon>Bacteria</taxon>
        <taxon>Pseudomonadati</taxon>
        <taxon>Pseudomonadota</taxon>
        <taxon>Alphaproteobacteria</taxon>
        <taxon>Rhodobacterales</taxon>
        <taxon>Roseobacteraceae</taxon>
        <taxon>Roseicyclus</taxon>
    </lineage>
</organism>
<comment type="caution">
    <text evidence="1">The sequence shown here is derived from an EMBL/GenBank/DDBJ whole genome shotgun (WGS) entry which is preliminary data.</text>
</comment>
<dbReference type="EMBL" id="BAABHW010000001">
    <property type="protein sequence ID" value="GAA5067855.1"/>
    <property type="molecule type" value="Genomic_DNA"/>
</dbReference>